<evidence type="ECO:0000313" key="5">
    <source>
        <dbReference type="EMBL" id="XBO69129.1"/>
    </source>
</evidence>
<reference evidence="5" key="1">
    <citation type="submission" date="2022-06" db="EMBL/GenBank/DDBJ databases">
        <title>A novel DMS-producing enzyme.</title>
        <authorList>
            <person name="Zhang Y."/>
        </authorList>
    </citation>
    <scope>NUCLEOTIDE SEQUENCE</scope>
    <source>
        <strain evidence="5">RT37</strain>
    </source>
</reference>
<protein>
    <submittedName>
        <fullName evidence="5">HlyD family efflux transporter periplasmic adaptor subunit</fullName>
    </submittedName>
</protein>
<organism evidence="5">
    <name type="scientific">Halomonas sp. RT37</name>
    <dbReference type="NCBI Taxonomy" id="2950872"/>
    <lineage>
        <taxon>Bacteria</taxon>
        <taxon>Pseudomonadati</taxon>
        <taxon>Pseudomonadota</taxon>
        <taxon>Gammaproteobacteria</taxon>
        <taxon>Oceanospirillales</taxon>
        <taxon>Halomonadaceae</taxon>
        <taxon>Halomonas</taxon>
    </lineage>
</organism>
<dbReference type="Gene3D" id="2.40.50.100">
    <property type="match status" value="1"/>
</dbReference>
<dbReference type="PANTHER" id="PTHR32347">
    <property type="entry name" value="EFFLUX SYSTEM COMPONENT YKNX-RELATED"/>
    <property type="match status" value="1"/>
</dbReference>
<proteinExistence type="predicted"/>
<gene>
    <name evidence="5" type="ORF">NFG58_10805</name>
</gene>
<dbReference type="GO" id="GO:0030313">
    <property type="term" value="C:cell envelope"/>
    <property type="evidence" value="ECO:0007669"/>
    <property type="project" value="UniProtKB-SubCell"/>
</dbReference>
<evidence type="ECO:0000256" key="3">
    <source>
        <dbReference type="SAM" id="Coils"/>
    </source>
</evidence>
<feature type="coiled-coil region" evidence="3">
    <location>
        <begin position="254"/>
        <end position="316"/>
    </location>
</feature>
<feature type="transmembrane region" description="Helical" evidence="4">
    <location>
        <begin position="189"/>
        <end position="206"/>
    </location>
</feature>
<evidence type="ECO:0000256" key="4">
    <source>
        <dbReference type="SAM" id="Phobius"/>
    </source>
</evidence>
<comment type="subcellular location">
    <subcellularLocation>
        <location evidence="1">Cell envelope</location>
    </subcellularLocation>
</comment>
<dbReference type="InterPro" id="IPR050465">
    <property type="entry name" value="UPF0194_transport"/>
</dbReference>
<name>A0AAU7KCK8_9GAMM</name>
<keyword evidence="2 3" id="KW-0175">Coiled coil</keyword>
<keyword evidence="4" id="KW-0812">Transmembrane</keyword>
<dbReference type="Gene3D" id="2.40.30.170">
    <property type="match status" value="1"/>
</dbReference>
<dbReference type="PANTHER" id="PTHR32347:SF23">
    <property type="entry name" value="BLL5650 PROTEIN"/>
    <property type="match status" value="1"/>
</dbReference>
<dbReference type="AlphaFoldDB" id="A0AAU7KCK8"/>
<dbReference type="SUPFAM" id="SSF111369">
    <property type="entry name" value="HlyD-like secretion proteins"/>
    <property type="match status" value="1"/>
</dbReference>
<keyword evidence="4" id="KW-0472">Membrane</keyword>
<sequence>MSASEHPRPASLASLSLALRDRALDADSRTTLAFSIANDPYPLLRFRQALVVEGRARGAVRLRCVSGLATPTERTPFVNWVERLGAWLLDQHDVDGPRLLLRDQLELPDDLSEGWAQWWPEVLWLVPLGPGGADADRKSTTDHAWALFLLEQPPPQALRQQLGGLAATWRYCWQALAPRRRAWQLPRRRLGWLLLVAVIAAMFLPVRQSALAPAEIVSLDSAAITSPLDGVVAEMLVEPNSRVEAGTPLFRLDRSELEGRAEVLRRQLEVASAELDAAGNLAFDDRSRLADISRLRRQQAQRLAELEALEARLERTLVTAPTAGVAVYSDPDDWEGRPVATGERILRLADPDQPAVEIQLAAADAITLAAGAEVKVFLSARPLEPIGAQLTQTSYEASTDADGVAAYRLLAELAPTEVKDSAGQSLDQGTDTQADSTANKVRLGLHGTAKVYGEEVSLGYYLLRRPLSALRAWTGW</sequence>
<evidence type="ECO:0000256" key="1">
    <source>
        <dbReference type="ARBA" id="ARBA00004196"/>
    </source>
</evidence>
<accession>A0AAU7KCK8</accession>
<evidence type="ECO:0000256" key="2">
    <source>
        <dbReference type="ARBA" id="ARBA00023054"/>
    </source>
</evidence>
<dbReference type="EMBL" id="CP098827">
    <property type="protein sequence ID" value="XBO69129.1"/>
    <property type="molecule type" value="Genomic_DNA"/>
</dbReference>
<dbReference type="RefSeq" id="WP_348826464.1">
    <property type="nucleotide sequence ID" value="NZ_CP098827.1"/>
</dbReference>
<keyword evidence="4" id="KW-1133">Transmembrane helix</keyword>
<dbReference type="Gene3D" id="1.10.287.470">
    <property type="entry name" value="Helix hairpin bin"/>
    <property type="match status" value="1"/>
</dbReference>